<feature type="transmembrane region" description="Helical" evidence="1">
    <location>
        <begin position="313"/>
        <end position="334"/>
    </location>
</feature>
<accession>A0AAU9IB91</accession>
<sequence>MSGHKVDIREPFSSELKIRGNALKLLIFRIYSRLYHQEALEEKSILKLKVTEALWSIIWCLQVISFLWTSNLSIENWEENMIVWNAIGIFRLDNICSQLGTMRECLYLSFTITFMLGVSMTCLAICIYCSLSVAKLFGILRLFFNFWLIFFLIPSMAIYSIFLKYNIWPQKYISEYKENNQEDFEISPGLQFTIVLALITNFPLLYFYNQFTSEIRHSESTKTIKAKAHSKIDCHIAIFTYFLPIFFTLFNESYIIYFQFFMMIVSIIIVAESEMLLPYFSLYYNLMQNLKLFTVAIFSFGFVLGYIMNNSLLIIFIAAILGPISAAILVQLTIKLQKQINLADLADLKEINSEYELEKKLRYWLCLKDTEHKDEIIQIFEKFIIKNNNRGKFQIIWVANYCLYTLKDGPLAKVKLSKAKTISSWNLEADFQEYLLASAILGICNKNINESSSNESLIFINYYQQLNLIKNKDAKLCTHLLNFWEELTSSRPDLNGLKKRLEWINEMILYLNNQYIKLAMEFPGSRECLTLYTSYSNDIIYDYEKSNLLENKLRGLNNLNSANAELKKLSFFNESSGILIISGEPDSFGHILFANPRAAEIMKNSIFSLEESNIMDFIHTYYWKSLKQELKWLIHYGSSSQIEFSKGFFLSIPGRYLIECKGKAVITSIDNNICFILNFQIKQIRHQAALLTDSGEILCWTENFSELAGIYNENLIDCNIKDVFTEIGRYGAEIIFQSQNSQATLVASHIDIYKFKVFYAILRNDHEGIPRWKNENSYNIKKEKEAAYNNSLNQGKSLKTYEISDEKPLKSEMKLIHSNSNVSLVYHENNSVSKSSDARSQFLSKKKFFKMLVIASRSINILHFAFILSVIFI</sequence>
<feature type="domain" description="TmcB/TmcC TPR repeats" evidence="2">
    <location>
        <begin position="445"/>
        <end position="549"/>
    </location>
</feature>
<feature type="transmembrane region" description="Helical" evidence="1">
    <location>
        <begin position="256"/>
        <end position="277"/>
    </location>
</feature>
<dbReference type="AlphaFoldDB" id="A0AAU9IB91"/>
<protein>
    <recommendedName>
        <fullName evidence="2">TmcB/TmcC TPR repeats domain-containing protein</fullName>
    </recommendedName>
</protein>
<evidence type="ECO:0000259" key="2">
    <source>
        <dbReference type="Pfam" id="PF25474"/>
    </source>
</evidence>
<keyword evidence="1" id="KW-0812">Transmembrane</keyword>
<dbReference type="Pfam" id="PF25474">
    <property type="entry name" value="TPR_TmcB"/>
    <property type="match status" value="1"/>
</dbReference>
<feature type="transmembrane region" description="Helical" evidence="1">
    <location>
        <begin position="190"/>
        <end position="211"/>
    </location>
</feature>
<feature type="transmembrane region" description="Helical" evidence="1">
    <location>
        <begin position="232"/>
        <end position="250"/>
    </location>
</feature>
<evidence type="ECO:0000313" key="3">
    <source>
        <dbReference type="EMBL" id="CAG9311180.1"/>
    </source>
</evidence>
<evidence type="ECO:0000256" key="1">
    <source>
        <dbReference type="SAM" id="Phobius"/>
    </source>
</evidence>
<keyword evidence="4" id="KW-1185">Reference proteome</keyword>
<keyword evidence="1" id="KW-1133">Transmembrane helix</keyword>
<dbReference type="InterPro" id="IPR057352">
    <property type="entry name" value="TPR_TmcB/C"/>
</dbReference>
<organism evidence="3 4">
    <name type="scientific">Blepharisma stoltei</name>
    <dbReference type="NCBI Taxonomy" id="1481888"/>
    <lineage>
        <taxon>Eukaryota</taxon>
        <taxon>Sar</taxon>
        <taxon>Alveolata</taxon>
        <taxon>Ciliophora</taxon>
        <taxon>Postciliodesmatophora</taxon>
        <taxon>Heterotrichea</taxon>
        <taxon>Heterotrichida</taxon>
        <taxon>Blepharismidae</taxon>
        <taxon>Blepharisma</taxon>
    </lineage>
</organism>
<reference evidence="3" key="1">
    <citation type="submission" date="2021-09" db="EMBL/GenBank/DDBJ databases">
        <authorList>
            <consortium name="AG Swart"/>
            <person name="Singh M."/>
            <person name="Singh A."/>
            <person name="Seah K."/>
            <person name="Emmerich C."/>
        </authorList>
    </citation>
    <scope>NUCLEOTIDE SEQUENCE</scope>
    <source>
        <strain evidence="3">ATCC30299</strain>
    </source>
</reference>
<feature type="transmembrane region" description="Helical" evidence="1">
    <location>
        <begin position="848"/>
        <end position="872"/>
    </location>
</feature>
<feature type="transmembrane region" description="Helical" evidence="1">
    <location>
        <begin position="107"/>
        <end position="130"/>
    </location>
</feature>
<proteinExistence type="predicted"/>
<name>A0AAU9IB91_9CILI</name>
<feature type="transmembrane region" description="Helical" evidence="1">
    <location>
        <begin position="289"/>
        <end position="307"/>
    </location>
</feature>
<comment type="caution">
    <text evidence="3">The sequence shown here is derived from an EMBL/GenBank/DDBJ whole genome shotgun (WGS) entry which is preliminary data.</text>
</comment>
<feature type="transmembrane region" description="Helical" evidence="1">
    <location>
        <begin position="142"/>
        <end position="162"/>
    </location>
</feature>
<dbReference type="EMBL" id="CAJZBQ010000004">
    <property type="protein sequence ID" value="CAG9311180.1"/>
    <property type="molecule type" value="Genomic_DNA"/>
</dbReference>
<keyword evidence="1" id="KW-0472">Membrane</keyword>
<evidence type="ECO:0000313" key="4">
    <source>
        <dbReference type="Proteomes" id="UP001162131"/>
    </source>
</evidence>
<gene>
    <name evidence="3" type="ORF">BSTOLATCC_MIC3472</name>
</gene>
<dbReference type="Proteomes" id="UP001162131">
    <property type="component" value="Unassembled WGS sequence"/>
</dbReference>